<name>A0A1J1I8J6_9DIPT</name>
<reference evidence="1 2" key="1">
    <citation type="submission" date="2015-04" db="EMBL/GenBank/DDBJ databases">
        <authorList>
            <person name="Syromyatnikov M.Y."/>
            <person name="Popov V.N."/>
        </authorList>
    </citation>
    <scope>NUCLEOTIDE SEQUENCE [LARGE SCALE GENOMIC DNA]</scope>
</reference>
<organism evidence="1 2">
    <name type="scientific">Clunio marinus</name>
    <dbReference type="NCBI Taxonomy" id="568069"/>
    <lineage>
        <taxon>Eukaryota</taxon>
        <taxon>Metazoa</taxon>
        <taxon>Ecdysozoa</taxon>
        <taxon>Arthropoda</taxon>
        <taxon>Hexapoda</taxon>
        <taxon>Insecta</taxon>
        <taxon>Pterygota</taxon>
        <taxon>Neoptera</taxon>
        <taxon>Endopterygota</taxon>
        <taxon>Diptera</taxon>
        <taxon>Nematocera</taxon>
        <taxon>Chironomoidea</taxon>
        <taxon>Chironomidae</taxon>
        <taxon>Clunio</taxon>
    </lineage>
</organism>
<dbReference type="EMBL" id="CVRI01000044">
    <property type="protein sequence ID" value="CRK96547.1"/>
    <property type="molecule type" value="Genomic_DNA"/>
</dbReference>
<evidence type="ECO:0000313" key="2">
    <source>
        <dbReference type="Proteomes" id="UP000183832"/>
    </source>
</evidence>
<dbReference type="Proteomes" id="UP000183832">
    <property type="component" value="Unassembled WGS sequence"/>
</dbReference>
<gene>
    <name evidence="1" type="ORF">CLUMA_CG010293</name>
</gene>
<proteinExistence type="predicted"/>
<dbReference type="AlphaFoldDB" id="A0A1J1I8J6"/>
<evidence type="ECO:0000313" key="1">
    <source>
        <dbReference type="EMBL" id="CRK96547.1"/>
    </source>
</evidence>
<protein>
    <submittedName>
        <fullName evidence="1">CLUMA_CG010293, isoform A</fullName>
    </submittedName>
</protein>
<accession>A0A1J1I8J6</accession>
<keyword evidence="2" id="KW-1185">Reference proteome</keyword>
<sequence length="86" mass="10330">MSHGKFPWRDKFNNITTQQERVCDSISQLCAIVVSLLFHFRFMLLWKSGEKQENIYKERNKKRLHVGNSENLLDLHEDEINELLRL</sequence>